<dbReference type="EMBL" id="VWPJ01000009">
    <property type="protein sequence ID" value="KAA5605422.1"/>
    <property type="molecule type" value="Genomic_DNA"/>
</dbReference>
<feature type="region of interest" description="Disordered" evidence="1">
    <location>
        <begin position="291"/>
        <end position="347"/>
    </location>
</feature>
<feature type="region of interest" description="Disordered" evidence="1">
    <location>
        <begin position="68"/>
        <end position="173"/>
    </location>
</feature>
<dbReference type="Proteomes" id="UP000324065">
    <property type="component" value="Unassembled WGS sequence"/>
</dbReference>
<name>A0A5M6IBC4_9PROT</name>
<dbReference type="OrthoDB" id="115878at2"/>
<evidence type="ECO:0000313" key="3">
    <source>
        <dbReference type="Proteomes" id="UP000324065"/>
    </source>
</evidence>
<sequence length="650" mass="66339">MPGLSSIRSVANAMDRAGPPGTDLVHLNTEEMAALVRAGFPARRAADGTLAFPDAPADAVARAGVRGDTEVAHAGKQARRALKAAGGEGSRNPTTGKRQYAKGGNSGSDSSGSDSDRGGNDGQSGKDRGSGRTGSSDNSRDSIGSDAATGGKGGRGERGTGGGSSNGRTLTSRMADVGVDATAGGRYGIDDISRDIMSQAMDYDDIGNTVMEDVGNAALSLTTGVREMAPSLERAQANLETGQTGAHWGVDPVAAAVGIGSFALGGPPGLGALTELAFGDMVPDVDLGPDVFGGQGTPNATTDATAPMASTGTPSYADSRDGQDAPVAPDEGGAEDEDPAEKTVEERAYFLPSYVRPDSMQESDAMAWNTGGPPGRGLSSIVSAQGRYGDTETAHLSPAAQDALRWLGGSGSRNPTTGKREFFDADYYLSQNPDVAESGMNPLTHYQTYGYAEGRAGQATPSGFNAKRYLEGNPDVAEAGVDAYSHWVDHGRGEGRPIHAPTGDGPGTMTGPQFEKDYLAANPDVAEAVKAGQFKSGAEHHLLHGLDENRPTSVPTKPEDPAPEDPAPDFETILNNAISGIQDYYTSYIDDLLGSGANGGGNGNSSGSGNGSGDDGGGSSGTGGDLSSGPLFQTPRYRTGRYRGTSALGF</sequence>
<proteinExistence type="predicted"/>
<organism evidence="2 3">
    <name type="scientific">Roseospira marina</name>
    <dbReference type="NCBI Taxonomy" id="140057"/>
    <lineage>
        <taxon>Bacteria</taxon>
        <taxon>Pseudomonadati</taxon>
        <taxon>Pseudomonadota</taxon>
        <taxon>Alphaproteobacteria</taxon>
        <taxon>Rhodospirillales</taxon>
        <taxon>Rhodospirillaceae</taxon>
        <taxon>Roseospira</taxon>
    </lineage>
</organism>
<evidence type="ECO:0000256" key="1">
    <source>
        <dbReference type="SAM" id="MobiDB-lite"/>
    </source>
</evidence>
<feature type="region of interest" description="Disordered" evidence="1">
    <location>
        <begin position="603"/>
        <end position="650"/>
    </location>
</feature>
<reference evidence="2 3" key="1">
    <citation type="submission" date="2019-09" db="EMBL/GenBank/DDBJ databases">
        <title>Genome sequence of Roseospira marina, one of the more divergent members of the non-sulfur purple photosynthetic bacterial family, the Rhodospirillaceae.</title>
        <authorList>
            <person name="Meyer T."/>
            <person name="Kyndt J."/>
        </authorList>
    </citation>
    <scope>NUCLEOTIDE SEQUENCE [LARGE SCALE GENOMIC DNA]</scope>
    <source>
        <strain evidence="2 3">DSM 15113</strain>
    </source>
</reference>
<dbReference type="RefSeq" id="WP_150062472.1">
    <property type="nucleotide sequence ID" value="NZ_JACHII010000021.1"/>
</dbReference>
<feature type="compositionally biased region" description="Gly residues" evidence="1">
    <location>
        <begin position="603"/>
        <end position="626"/>
    </location>
</feature>
<feature type="region of interest" description="Disordered" evidence="1">
    <location>
        <begin position="544"/>
        <end position="570"/>
    </location>
</feature>
<feature type="compositionally biased region" description="Polar residues" evidence="1">
    <location>
        <begin position="297"/>
        <end position="316"/>
    </location>
</feature>
<comment type="caution">
    <text evidence="2">The sequence shown here is derived from an EMBL/GenBank/DDBJ whole genome shotgun (WGS) entry which is preliminary data.</text>
</comment>
<feature type="compositionally biased region" description="Basic and acidic residues" evidence="1">
    <location>
        <begin position="114"/>
        <end position="130"/>
    </location>
</feature>
<feature type="region of interest" description="Disordered" evidence="1">
    <location>
        <begin position="1"/>
        <end position="23"/>
    </location>
</feature>
<keyword evidence="3" id="KW-1185">Reference proteome</keyword>
<dbReference type="AlphaFoldDB" id="A0A5M6IBC4"/>
<protein>
    <submittedName>
        <fullName evidence="2">Uncharacterized protein</fullName>
    </submittedName>
</protein>
<accession>A0A5M6IBC4</accession>
<gene>
    <name evidence="2" type="ORF">F1188_11000</name>
</gene>
<evidence type="ECO:0000313" key="2">
    <source>
        <dbReference type="EMBL" id="KAA5605422.1"/>
    </source>
</evidence>